<evidence type="ECO:0000259" key="3">
    <source>
        <dbReference type="Pfam" id="PF13439"/>
    </source>
</evidence>
<feature type="domain" description="Glycosyltransferase subfamily 4-like N-terminal" evidence="3">
    <location>
        <begin position="59"/>
        <end position="164"/>
    </location>
</feature>
<dbReference type="STRING" id="1735162.PeribacterB2_0421"/>
<dbReference type="InterPro" id="IPR028098">
    <property type="entry name" value="Glyco_trans_4-like_N"/>
</dbReference>
<accession>A0A0S1SRL0</accession>
<accession>A0A0S1SHI9</accession>
<name>A0A0S1SHI9_9BACT</name>
<dbReference type="InterPro" id="IPR001296">
    <property type="entry name" value="Glyco_trans_1"/>
</dbReference>
<evidence type="ECO:0000259" key="2">
    <source>
        <dbReference type="Pfam" id="PF00534"/>
    </source>
</evidence>
<dbReference type="Pfam" id="PF00534">
    <property type="entry name" value="Glycos_transf_1"/>
    <property type="match status" value="1"/>
</dbReference>
<evidence type="ECO:0000313" key="4">
    <source>
        <dbReference type="EMBL" id="ALM13113.1"/>
    </source>
</evidence>
<dbReference type="SUPFAM" id="SSF53756">
    <property type="entry name" value="UDP-Glycosyltransferase/glycogen phosphorylase"/>
    <property type="match status" value="1"/>
</dbReference>
<organism evidence="4 5">
    <name type="scientific">Candidatus Peribacter riflensis</name>
    <dbReference type="NCBI Taxonomy" id="1735162"/>
    <lineage>
        <taxon>Bacteria</taxon>
        <taxon>Candidatus Peregrinibacteriota</taxon>
        <taxon>Candidatus Peribacteria</taxon>
        <taxon>Candidatus Peribacterales</taxon>
        <taxon>Candidatus Peribacteraceae</taxon>
        <taxon>Candidatus Peribacter</taxon>
    </lineage>
</organism>
<sequence>MRRLAIDVREALSTHPTGKARWTRCFVDELLTRELPLTLLSHQPLPAAWQRPSVQSVVLPAGLRWHFSAAQWLTAHRKDITSFSPTSFIVPFMIGGNVPVIPLVHDLIAFRGEPHQKKAQIIERLTLRRALSAACHVCAISEATRHDLLNRYRFLPEENVSVIFAGPYRASAPLATPDGRTILSIGTLCPRKNQLRLIQAFALLPEALRQRTQLVIAGGRGWSDREIIRSARETPGVTWRGYVSDAEYEELLSHATVFALPSLYEGFGMPVLDALQRGVPVLTSRRGSLSEVAGDAALFADPEDSADLSRGLQTLLTDDSLRARLRTLGPQQANTFSWKRTVDLFLSGVQGCL</sequence>
<protein>
    <submittedName>
        <fullName evidence="4">AprM</fullName>
    </submittedName>
</protein>
<accession>A0A0S1SHR2</accession>
<evidence type="ECO:0000256" key="1">
    <source>
        <dbReference type="ARBA" id="ARBA00022679"/>
    </source>
</evidence>
<gene>
    <name evidence="4" type="ORF">PeribacterD1_0422</name>
</gene>
<dbReference type="KEGG" id="prf:PeribacterA2_0422"/>
<dbReference type="PATRIC" id="fig|1735161.3.peg.414"/>
<proteinExistence type="predicted"/>
<dbReference type="AlphaFoldDB" id="A0A0S1SHI9"/>
<dbReference type="EMBL" id="CP013065">
    <property type="protein sequence ID" value="ALM13113.1"/>
    <property type="molecule type" value="Genomic_DNA"/>
</dbReference>
<dbReference type="Gene3D" id="3.40.50.2000">
    <property type="entry name" value="Glycogen Phosphorylase B"/>
    <property type="match status" value="2"/>
</dbReference>
<accession>A0A0S1SLZ0</accession>
<accession>A0A0S1SVS0</accession>
<dbReference type="Proteomes" id="UP000069135">
    <property type="component" value="Chromosome"/>
</dbReference>
<keyword evidence="1" id="KW-0808">Transferase</keyword>
<reference evidence="5" key="1">
    <citation type="submission" date="2015-10" db="EMBL/GenBank/DDBJ databases">
        <title>Analysis of five complete genome sequences for members of the class Peribacteria in the recently recognized Peregrinibacteria bacterial phylum.</title>
        <authorList>
            <person name="Anantharaman K."/>
            <person name="Brown C.T."/>
            <person name="Burstein D."/>
            <person name="Castelle C.J."/>
            <person name="Probst A.J."/>
            <person name="Thomas B.C."/>
            <person name="Williams K.H."/>
            <person name="Banfield J.F."/>
        </authorList>
    </citation>
    <scope>NUCLEOTIDE SEQUENCE [LARGE SCALE GENOMIC DNA]</scope>
</reference>
<dbReference type="Pfam" id="PF13439">
    <property type="entry name" value="Glyco_transf_4"/>
    <property type="match status" value="1"/>
</dbReference>
<dbReference type="CDD" id="cd03809">
    <property type="entry name" value="GT4_MtfB-like"/>
    <property type="match status" value="1"/>
</dbReference>
<dbReference type="GO" id="GO:0009103">
    <property type="term" value="P:lipopolysaccharide biosynthetic process"/>
    <property type="evidence" value="ECO:0007669"/>
    <property type="project" value="TreeGrafter"/>
</dbReference>
<dbReference type="GO" id="GO:0016757">
    <property type="term" value="F:glycosyltransferase activity"/>
    <property type="evidence" value="ECO:0007669"/>
    <property type="project" value="InterPro"/>
</dbReference>
<evidence type="ECO:0000313" key="5">
    <source>
        <dbReference type="Proteomes" id="UP000069135"/>
    </source>
</evidence>
<feature type="domain" description="Glycosyl transferase family 1" evidence="2">
    <location>
        <begin position="178"/>
        <end position="327"/>
    </location>
</feature>
<reference evidence="4 5" key="2">
    <citation type="journal article" date="2016" name="PeerJ">
        <title>Analysis of five complete genome sequences for members of the class Peribacteria in the recently recognized Peregrinibacteria bacterial phylum.</title>
        <authorList>
            <person name="Anantharaman K."/>
            <person name="Brown C.T."/>
            <person name="Burstein D."/>
            <person name="Castelle C.J."/>
            <person name="Probst A.J."/>
            <person name="Thomas B.C."/>
            <person name="Williams K.H."/>
            <person name="Banfield J.F."/>
        </authorList>
    </citation>
    <scope>NUCLEOTIDE SEQUENCE [LARGE SCALE GENOMIC DNA]</scope>
    <source>
        <strain evidence="4">RIFOXYD1_FULL_PER-ii_59_16</strain>
    </source>
</reference>
<dbReference type="PANTHER" id="PTHR46401">
    <property type="entry name" value="GLYCOSYLTRANSFERASE WBBK-RELATED"/>
    <property type="match status" value="1"/>
</dbReference>
<dbReference type="PANTHER" id="PTHR46401:SF2">
    <property type="entry name" value="GLYCOSYLTRANSFERASE WBBK-RELATED"/>
    <property type="match status" value="1"/>
</dbReference>